<dbReference type="PANTHER" id="PTHR42743">
    <property type="entry name" value="AMINO-ACID AMINOTRANSFERASE"/>
    <property type="match status" value="1"/>
</dbReference>
<dbReference type="InterPro" id="IPR027417">
    <property type="entry name" value="P-loop_NTPase"/>
</dbReference>
<dbReference type="GO" id="GO:0019752">
    <property type="term" value="P:carboxylic acid metabolic process"/>
    <property type="evidence" value="ECO:0007669"/>
    <property type="project" value="TreeGrafter"/>
</dbReference>
<dbReference type="AlphaFoldDB" id="A0AA49GSZ3"/>
<dbReference type="InterPro" id="IPR050571">
    <property type="entry name" value="Class-IV_PLP-Dep_Aminotrnsfr"/>
</dbReference>
<dbReference type="EMBL" id="CP120682">
    <property type="protein sequence ID" value="WKN37936.1"/>
    <property type="molecule type" value="Genomic_DNA"/>
</dbReference>
<accession>A0AA49GSZ3</accession>
<organism evidence="2">
    <name type="scientific">Roseihalotalea indica</name>
    <dbReference type="NCBI Taxonomy" id="2867963"/>
    <lineage>
        <taxon>Bacteria</taxon>
        <taxon>Pseudomonadati</taxon>
        <taxon>Bacteroidota</taxon>
        <taxon>Cytophagia</taxon>
        <taxon>Cytophagales</taxon>
        <taxon>Catalimonadaceae</taxon>
        <taxon>Roseihalotalea</taxon>
    </lineage>
</organism>
<evidence type="ECO:0000313" key="2">
    <source>
        <dbReference type="EMBL" id="WKN37936.1"/>
    </source>
</evidence>
<reference evidence="2" key="1">
    <citation type="journal article" date="2023" name="Comput. Struct. Biotechnol. J.">
        <title>Discovery of a novel marine Bacteroidetes with a rich repertoire of carbohydrate-active enzymes.</title>
        <authorList>
            <person name="Chen B."/>
            <person name="Liu G."/>
            <person name="Chen Q."/>
            <person name="Wang H."/>
            <person name="Liu L."/>
            <person name="Tang K."/>
        </authorList>
    </citation>
    <scope>NUCLEOTIDE SEQUENCE</scope>
    <source>
        <strain evidence="2">TK19036</strain>
    </source>
</reference>
<dbReference type="SUPFAM" id="SSF52540">
    <property type="entry name" value="P-loop containing nucleoside triphosphate hydrolases"/>
    <property type="match status" value="1"/>
</dbReference>
<evidence type="ECO:0000256" key="1">
    <source>
        <dbReference type="ARBA" id="ARBA00009320"/>
    </source>
</evidence>
<protein>
    <submittedName>
        <fullName evidence="2">Sulfotransferase family protein</fullName>
    </submittedName>
</protein>
<dbReference type="PANTHER" id="PTHR42743:SF11">
    <property type="entry name" value="AMINODEOXYCHORISMATE LYASE"/>
    <property type="match status" value="1"/>
</dbReference>
<dbReference type="Pfam" id="PF19798">
    <property type="entry name" value="Sulfotransfer_5"/>
    <property type="match status" value="1"/>
</dbReference>
<comment type="similarity">
    <text evidence="1">Belongs to the class-IV pyridoxal-phosphate-dependent aminotransferase family.</text>
</comment>
<sequence length="239" mass="27811">MKRIHLISNPRNLSTALMYSFAQRSDTKVVDEPLYGYYLTKRPDIDHPGKEEILASMETDIDIILREVIFGDYDYPVLFLKNMAHHFVDMDEHFITQLTNLLLIRNPKQLISSIAQQMKEPTMEDIGSQKQHELYRFLIAEGNTPVVLDSGELLKNPPLVLRKVCEALEIPFEDSMLSWQAGALPEDGVWAKYWYDNVHRSTGFRKQPTSERPLPEHLQPLYETALYYYSELYENSIKA</sequence>
<name>A0AA49GSZ3_9BACT</name>
<gene>
    <name evidence="2" type="ORF">K4G66_04340</name>
</gene>
<proteinExistence type="inferred from homology"/>
<dbReference type="Gene3D" id="3.40.50.300">
    <property type="entry name" value="P-loop containing nucleotide triphosphate hydrolases"/>
    <property type="match status" value="1"/>
</dbReference>
<reference evidence="2" key="2">
    <citation type="journal article" date="2024" name="Antonie Van Leeuwenhoek">
        <title>Roseihalotalea indica gen. nov., sp. nov., a halophilic Bacteroidetes from mesopelagic Southwest Indian Ocean with higher carbohydrate metabolic potential.</title>
        <authorList>
            <person name="Chen B."/>
            <person name="Zhang M."/>
            <person name="Lin D."/>
            <person name="Ye J."/>
            <person name="Tang K."/>
        </authorList>
    </citation>
    <scope>NUCLEOTIDE SEQUENCE</scope>
    <source>
        <strain evidence="2">TK19036</strain>
    </source>
</reference>